<dbReference type="RefSeq" id="WP_258292980.1">
    <property type="nucleotide sequence ID" value="NZ_JANKJG010000001.1"/>
</dbReference>
<organism evidence="2 3">
    <name type="scientific">Pseudosulfitobacter koreensis</name>
    <dbReference type="NCBI Taxonomy" id="2968472"/>
    <lineage>
        <taxon>Bacteria</taxon>
        <taxon>Pseudomonadati</taxon>
        <taxon>Pseudomonadota</taxon>
        <taxon>Alphaproteobacteria</taxon>
        <taxon>Rhodobacterales</taxon>
        <taxon>Roseobacteraceae</taxon>
        <taxon>Pseudosulfitobacter</taxon>
    </lineage>
</organism>
<evidence type="ECO:0000256" key="1">
    <source>
        <dbReference type="SAM" id="Phobius"/>
    </source>
</evidence>
<evidence type="ECO:0000313" key="3">
    <source>
        <dbReference type="Proteomes" id="UP001165396"/>
    </source>
</evidence>
<proteinExistence type="predicted"/>
<keyword evidence="1" id="KW-1133">Transmembrane helix</keyword>
<name>A0ABT1YWQ3_9RHOB</name>
<protein>
    <submittedName>
        <fullName evidence="2">Uncharacterized protein</fullName>
    </submittedName>
</protein>
<comment type="caution">
    <text evidence="2">The sequence shown here is derived from an EMBL/GenBank/DDBJ whole genome shotgun (WGS) entry which is preliminary data.</text>
</comment>
<keyword evidence="3" id="KW-1185">Reference proteome</keyword>
<gene>
    <name evidence="2" type="ORF">NTA49_02040</name>
</gene>
<feature type="transmembrane region" description="Helical" evidence="1">
    <location>
        <begin position="23"/>
        <end position="46"/>
    </location>
</feature>
<dbReference type="EMBL" id="JANKJG010000001">
    <property type="protein sequence ID" value="MCR8825309.1"/>
    <property type="molecule type" value="Genomic_DNA"/>
</dbReference>
<reference evidence="2" key="1">
    <citation type="submission" date="2022-07" db="EMBL/GenBank/DDBJ databases">
        <title>Pseudosulfitobacter sp. strain AP-MA-4, whole genome sequence.</title>
        <authorList>
            <person name="Jiang Y."/>
        </authorList>
    </citation>
    <scope>NUCLEOTIDE SEQUENCE</scope>
    <source>
        <strain evidence="2">AP-MA-4</strain>
    </source>
</reference>
<keyword evidence="1" id="KW-0812">Transmembrane</keyword>
<keyword evidence="1" id="KW-0472">Membrane</keyword>
<evidence type="ECO:0000313" key="2">
    <source>
        <dbReference type="EMBL" id="MCR8825309.1"/>
    </source>
</evidence>
<accession>A0ABT1YWQ3</accession>
<dbReference type="Proteomes" id="UP001165396">
    <property type="component" value="Unassembled WGS sequence"/>
</dbReference>
<sequence>MGRRAIGASATDTQHLLLRDERIPFLTVLAFGAGGALTVAALLLLLATQGNVDDAADIPSLAAQDWVHGPGHDATTPEAEPLSAAQTLAGMTDPQGHPLDLEQLTAQVLDWYGYTPQSGKALQILLLNALAKGQSDVYIDTLLNVAARRGAFEVSPHLRRANGRVDTEGLLAALVRYASG</sequence>